<comment type="caution">
    <text evidence="1">The sequence shown here is derived from an EMBL/GenBank/DDBJ whole genome shotgun (WGS) entry which is preliminary data.</text>
</comment>
<dbReference type="AlphaFoldDB" id="A0AA38C8E4"/>
<accession>A0AA38C8E4</accession>
<dbReference type="Proteomes" id="UP000824469">
    <property type="component" value="Unassembled WGS sequence"/>
</dbReference>
<evidence type="ECO:0000313" key="2">
    <source>
        <dbReference type="Proteomes" id="UP000824469"/>
    </source>
</evidence>
<proteinExistence type="predicted"/>
<evidence type="ECO:0000313" key="1">
    <source>
        <dbReference type="EMBL" id="KAH9295280.1"/>
    </source>
</evidence>
<keyword evidence="2" id="KW-1185">Reference proteome</keyword>
<feature type="non-terminal residue" evidence="1">
    <location>
        <position position="93"/>
    </location>
</feature>
<name>A0AA38C8E4_TAXCH</name>
<sequence>MRRSLTWTLVWNCTPVAISKLTTHDKLIYEEFQPIWKQCWDSTMSILNTWRTLKFKSFEEQTKLDEDTPRDGVLEVSKSAIEGEPFDDILYKE</sequence>
<dbReference type="EMBL" id="JAHRHJ020000011">
    <property type="protein sequence ID" value="KAH9295280.1"/>
    <property type="molecule type" value="Genomic_DNA"/>
</dbReference>
<protein>
    <submittedName>
        <fullName evidence="1">Uncharacterized protein</fullName>
    </submittedName>
</protein>
<gene>
    <name evidence="1" type="ORF">KI387_038868</name>
</gene>
<reference evidence="1 2" key="1">
    <citation type="journal article" date="2021" name="Nat. Plants">
        <title>The Taxus genome provides insights into paclitaxel biosynthesis.</title>
        <authorList>
            <person name="Xiong X."/>
            <person name="Gou J."/>
            <person name="Liao Q."/>
            <person name="Li Y."/>
            <person name="Zhou Q."/>
            <person name="Bi G."/>
            <person name="Li C."/>
            <person name="Du R."/>
            <person name="Wang X."/>
            <person name="Sun T."/>
            <person name="Guo L."/>
            <person name="Liang H."/>
            <person name="Lu P."/>
            <person name="Wu Y."/>
            <person name="Zhang Z."/>
            <person name="Ro D.K."/>
            <person name="Shang Y."/>
            <person name="Huang S."/>
            <person name="Yan J."/>
        </authorList>
    </citation>
    <scope>NUCLEOTIDE SEQUENCE [LARGE SCALE GENOMIC DNA]</scope>
    <source>
        <strain evidence="1">Ta-2019</strain>
    </source>
</reference>
<organism evidence="1 2">
    <name type="scientific">Taxus chinensis</name>
    <name type="common">Chinese yew</name>
    <name type="synonym">Taxus wallichiana var. chinensis</name>
    <dbReference type="NCBI Taxonomy" id="29808"/>
    <lineage>
        <taxon>Eukaryota</taxon>
        <taxon>Viridiplantae</taxon>
        <taxon>Streptophyta</taxon>
        <taxon>Embryophyta</taxon>
        <taxon>Tracheophyta</taxon>
        <taxon>Spermatophyta</taxon>
        <taxon>Pinopsida</taxon>
        <taxon>Pinidae</taxon>
        <taxon>Conifers II</taxon>
        <taxon>Cupressales</taxon>
        <taxon>Taxaceae</taxon>
        <taxon>Taxus</taxon>
    </lineage>
</organism>